<comment type="caution">
    <text evidence="2">The sequence shown here is derived from an EMBL/GenBank/DDBJ whole genome shotgun (WGS) entry which is preliminary data.</text>
</comment>
<dbReference type="Pfam" id="PF25950">
    <property type="entry name" value="DUF7988"/>
    <property type="match status" value="1"/>
</dbReference>
<sequence length="146" mass="15932">MVDPEIAVRKYILAEHAETVTFLLRCADRVAESWNDEVTPDQTSATTDPKMVVKPFSRELRKVGIVATFPTILSGAVSAAEFSMQAKPVPAPPYVALTSRGPVLRATVSAGRLVISFRVFDVIRNGRTRYVRGASDPETVVSAELK</sequence>
<organism evidence="2 3">
    <name type="scientific">Haladaptatus pallidirubidus</name>
    <dbReference type="NCBI Taxonomy" id="1008152"/>
    <lineage>
        <taxon>Archaea</taxon>
        <taxon>Methanobacteriati</taxon>
        <taxon>Methanobacteriota</taxon>
        <taxon>Stenosarchaea group</taxon>
        <taxon>Halobacteria</taxon>
        <taxon>Halobacteriales</taxon>
        <taxon>Haladaptataceae</taxon>
        <taxon>Haladaptatus</taxon>
    </lineage>
</organism>
<reference evidence="2 3" key="1">
    <citation type="journal article" date="2019" name="Int. J. Syst. Evol. Microbiol.">
        <title>The Global Catalogue of Microorganisms (GCM) 10K type strain sequencing project: providing services to taxonomists for standard genome sequencing and annotation.</title>
        <authorList>
            <consortium name="The Broad Institute Genomics Platform"/>
            <consortium name="The Broad Institute Genome Sequencing Center for Infectious Disease"/>
            <person name="Wu L."/>
            <person name="Ma J."/>
        </authorList>
    </citation>
    <scope>NUCLEOTIDE SEQUENCE [LARGE SCALE GENOMIC DNA]</scope>
    <source>
        <strain evidence="2 3">JCM 17504</strain>
    </source>
</reference>
<dbReference type="Proteomes" id="UP001501729">
    <property type="component" value="Unassembled WGS sequence"/>
</dbReference>
<gene>
    <name evidence="2" type="ORF">GCM10025751_43930</name>
</gene>
<accession>A0AAV3UN39</accession>
<proteinExistence type="predicted"/>
<feature type="domain" description="DUF7988" evidence="1">
    <location>
        <begin position="7"/>
        <end position="145"/>
    </location>
</feature>
<protein>
    <recommendedName>
        <fullName evidence="1">DUF7988 domain-containing protein</fullName>
    </recommendedName>
</protein>
<dbReference type="AlphaFoldDB" id="A0AAV3UN39"/>
<dbReference type="InterPro" id="IPR058294">
    <property type="entry name" value="DUF7988"/>
</dbReference>
<evidence type="ECO:0000259" key="1">
    <source>
        <dbReference type="Pfam" id="PF25950"/>
    </source>
</evidence>
<evidence type="ECO:0000313" key="3">
    <source>
        <dbReference type="Proteomes" id="UP001501729"/>
    </source>
</evidence>
<dbReference type="GeneID" id="68613745"/>
<keyword evidence="3" id="KW-1185">Reference proteome</keyword>
<dbReference type="EMBL" id="BAABKX010000018">
    <property type="protein sequence ID" value="GAA5059669.1"/>
    <property type="molecule type" value="Genomic_DNA"/>
</dbReference>
<evidence type="ECO:0000313" key="2">
    <source>
        <dbReference type="EMBL" id="GAA5059669.1"/>
    </source>
</evidence>
<name>A0AAV3UN39_9EURY</name>
<dbReference type="RefSeq" id="WP_227773542.1">
    <property type="nucleotide sequence ID" value="NZ_BAABKX010000018.1"/>
</dbReference>